<evidence type="ECO:0000256" key="1">
    <source>
        <dbReference type="SAM" id="MobiDB-lite"/>
    </source>
</evidence>
<protein>
    <submittedName>
        <fullName evidence="2">Uncharacterized protein</fullName>
    </submittedName>
</protein>
<dbReference type="Proteomes" id="UP001501791">
    <property type="component" value="Unassembled WGS sequence"/>
</dbReference>
<accession>A0ABP4M633</accession>
<feature type="compositionally biased region" description="Basic and acidic residues" evidence="1">
    <location>
        <begin position="36"/>
        <end position="45"/>
    </location>
</feature>
<name>A0ABP4M633_9MICO</name>
<proteinExistence type="predicted"/>
<evidence type="ECO:0000313" key="2">
    <source>
        <dbReference type="EMBL" id="GAA1538407.1"/>
    </source>
</evidence>
<feature type="compositionally biased region" description="Basic and acidic residues" evidence="1">
    <location>
        <begin position="76"/>
        <end position="86"/>
    </location>
</feature>
<evidence type="ECO:0000313" key="3">
    <source>
        <dbReference type="Proteomes" id="UP001501791"/>
    </source>
</evidence>
<organism evidence="2 3">
    <name type="scientific">Brevibacterium picturae</name>
    <dbReference type="NCBI Taxonomy" id="260553"/>
    <lineage>
        <taxon>Bacteria</taxon>
        <taxon>Bacillati</taxon>
        <taxon>Actinomycetota</taxon>
        <taxon>Actinomycetes</taxon>
        <taxon>Micrococcales</taxon>
        <taxon>Brevibacteriaceae</taxon>
        <taxon>Brevibacterium</taxon>
    </lineage>
</organism>
<dbReference type="EMBL" id="BAAALY010000004">
    <property type="protein sequence ID" value="GAA1538407.1"/>
    <property type="molecule type" value="Genomic_DNA"/>
</dbReference>
<comment type="caution">
    <text evidence="2">The sequence shown here is derived from an EMBL/GenBank/DDBJ whole genome shotgun (WGS) entry which is preliminary data.</text>
</comment>
<keyword evidence="3" id="KW-1185">Reference proteome</keyword>
<reference evidence="3" key="1">
    <citation type="journal article" date="2019" name="Int. J. Syst. Evol. Microbiol.">
        <title>The Global Catalogue of Microorganisms (GCM) 10K type strain sequencing project: providing services to taxonomists for standard genome sequencing and annotation.</title>
        <authorList>
            <consortium name="The Broad Institute Genomics Platform"/>
            <consortium name="The Broad Institute Genome Sequencing Center for Infectious Disease"/>
            <person name="Wu L."/>
            <person name="Ma J."/>
        </authorList>
    </citation>
    <scope>NUCLEOTIDE SEQUENCE [LARGE SCALE GENOMIC DNA]</scope>
    <source>
        <strain evidence="3">JCM 13319</strain>
    </source>
</reference>
<gene>
    <name evidence="2" type="ORF">GCM10009691_11920</name>
</gene>
<sequence length="86" mass="9587">MNRVTHYFRDFRTHSTAAFHTDVHTPAPVSAPGQRSDSDDPDRSPTTDSNRTDWAVRVLTDGPIQSAGWLVSGSNHFEKNGVLHEQ</sequence>
<feature type="region of interest" description="Disordered" evidence="1">
    <location>
        <begin position="18"/>
        <end position="86"/>
    </location>
</feature>